<feature type="region of interest" description="Disordered" evidence="2">
    <location>
        <begin position="75"/>
        <end position="105"/>
    </location>
</feature>
<feature type="domain" description="AAA+ ATPase" evidence="3">
    <location>
        <begin position="529"/>
        <end position="755"/>
    </location>
</feature>
<dbReference type="Proteomes" id="UP000325957">
    <property type="component" value="Unassembled WGS sequence"/>
</dbReference>
<dbReference type="SMART" id="SM00382">
    <property type="entry name" value="AAA"/>
    <property type="match status" value="1"/>
</dbReference>
<protein>
    <recommendedName>
        <fullName evidence="3">AAA+ ATPase domain-containing protein</fullName>
    </recommendedName>
</protein>
<dbReference type="Pfam" id="PF08751">
    <property type="entry name" value="TrwC"/>
    <property type="match status" value="1"/>
</dbReference>
<gene>
    <name evidence="4" type="ORF">FCK90_14480</name>
</gene>
<dbReference type="SUPFAM" id="SSF52540">
    <property type="entry name" value="P-loop containing nucleoside triphosphate hydrolases"/>
    <property type="match status" value="2"/>
</dbReference>
<comment type="caution">
    <text evidence="4">The sequence shown here is derived from an EMBL/GenBank/DDBJ whole genome shotgun (WGS) entry which is preliminary data.</text>
</comment>
<sequence length="1197" mass="128846">MTVSISKMSVQYYLEQVAIGDAATAGTGSRDLTRYYTSAGAPPGRWIGAGTAGLGMDAGTKVTARAARLLLQDSKHPETGKQLGRAPIARQQAPAGAKTAAGKTAKSDRAPVAGFDLTFSVPKSVSVLWAMADEDTKAAVHAAHRAAMDQTLSWLDERVIQTRAGHAGVAKVPTRGLIATAFDHWDSRAGDPQLHTHVVVANRVQRASDGAWVTLDSVSLHKNIVTASERFNGLLFDELARTLGTRAEIRDEATTGHGGVAMADKNARIELAGIPDDLITEFSTRTQAIEAETDRLIAQWQLDHGQRPGEADLLRIRQQATLATRTAKDTESMRSLDEKSFTWQQRAFTAGHDPQDIVAASTGLEPTITTAGDVQPETIEAVTTRVLTVVSAQRATFTRANVHAEVSRALAAVRCHSPQARDELLDTVTDRALERTVQLTPHRFHTTDEIHPGLATNTDHAFNDAGAYTTAEHLSAEQRLIAAATNTTAPAVTDVEAAEGILDEVRVGKEGHRLAEDQRAAALRIAIAPQSLVGLIGPAGTGKTTCLSALRSVWEAEHGPGSIVGLAPSAVAASVLGQEIDVPTDNVTKWLWESEGPGAQRRQEQLVQVQQQMDRLLAEVAGQPTDAQQRSFRQLNATLTQLETTADKYQMRPGQLVIVDEASMAGTQALDRLRDQAQRTGAKLLAVGDPSQLGAIDAGGMLGWIERHQHNPGVTAASLTSVWRFKNTWEASNSLALRHGDHSAIDVLVDHGRITQVEDPEDVEPAAFDQWVTARGQGSALLIAGTQDSVNRLNTQAQDLLRSQGEVDHTTTAVLADETVAGVGDRILTRRNERQVLDDRGDFIKNGDLLTVTDVRADGTLDAIRDNGATVHLPRGVLENTQLGYAATAHRCQGVTVDRAISAVDPQTTSRETFYVAMTRGAYSNTAVLPPPAAEDADTPDPWRMIREVTPKTARQQLGQVLDRTDTELTAHEVRDHAHGWDNDLARLTDELRYVGQAIATRQAVEWVTTSNGPDAVTEWANTEHWPALVNAVAEGHQLPDATPETPREALAAVRATVAVDPPTRYNGAVAIPAPGNAQELRTTNEVLDKIDARIDVLRAQTAQEPWRTHLATAQAAQVDAALIARAILNYDDLKTVLPEKPPQDLRARPAYEASRADPYSAPQGDGPAPPSADRPMVDDPATTMPGTDPRTMELRP</sequence>
<evidence type="ECO:0000256" key="1">
    <source>
        <dbReference type="SAM" id="Coils"/>
    </source>
</evidence>
<dbReference type="InterPro" id="IPR003593">
    <property type="entry name" value="AAA+_ATPase"/>
</dbReference>
<keyword evidence="5" id="KW-1185">Reference proteome</keyword>
<feature type="coiled-coil region" evidence="1">
    <location>
        <begin position="599"/>
        <end position="652"/>
    </location>
</feature>
<proteinExistence type="predicted"/>
<feature type="region of interest" description="Disordered" evidence="2">
    <location>
        <begin position="1138"/>
        <end position="1197"/>
    </location>
</feature>
<evidence type="ECO:0000256" key="2">
    <source>
        <dbReference type="SAM" id="MobiDB-lite"/>
    </source>
</evidence>
<keyword evidence="1" id="KW-0175">Coiled coil</keyword>
<dbReference type="SUPFAM" id="SSF55464">
    <property type="entry name" value="Origin of replication-binding domain, RBD-like"/>
    <property type="match status" value="1"/>
</dbReference>
<dbReference type="Gene3D" id="2.30.30.940">
    <property type="match status" value="1"/>
</dbReference>
<dbReference type="Gene3D" id="3.40.50.300">
    <property type="entry name" value="P-loop containing nucleotide triphosphate hydrolases"/>
    <property type="match status" value="3"/>
</dbReference>
<dbReference type="RefSeq" id="WP_158035017.1">
    <property type="nucleotide sequence ID" value="NZ_ML708634.1"/>
</dbReference>
<dbReference type="OrthoDB" id="4524286at2"/>
<dbReference type="AlphaFoldDB" id="A0A5J5KTA8"/>
<organism evidence="4 5">
    <name type="scientific">Kocuria coralli</name>
    <dbReference type="NCBI Taxonomy" id="1461025"/>
    <lineage>
        <taxon>Bacteria</taxon>
        <taxon>Bacillati</taxon>
        <taxon>Actinomycetota</taxon>
        <taxon>Actinomycetes</taxon>
        <taxon>Micrococcales</taxon>
        <taxon>Micrococcaceae</taxon>
        <taxon>Kocuria</taxon>
    </lineage>
</organism>
<dbReference type="NCBIfam" id="NF041492">
    <property type="entry name" value="MobF"/>
    <property type="match status" value="1"/>
</dbReference>
<dbReference type="InterPro" id="IPR014862">
    <property type="entry name" value="TrwC"/>
</dbReference>
<evidence type="ECO:0000313" key="4">
    <source>
        <dbReference type="EMBL" id="KAA9393007.1"/>
    </source>
</evidence>
<evidence type="ECO:0000313" key="5">
    <source>
        <dbReference type="Proteomes" id="UP000325957"/>
    </source>
</evidence>
<dbReference type="Pfam" id="PF13604">
    <property type="entry name" value="AAA_30"/>
    <property type="match status" value="1"/>
</dbReference>
<feature type="compositionally biased region" description="Low complexity" evidence="2">
    <location>
        <begin position="95"/>
        <end position="104"/>
    </location>
</feature>
<evidence type="ECO:0000259" key="3">
    <source>
        <dbReference type="SMART" id="SM00382"/>
    </source>
</evidence>
<dbReference type="CDD" id="cd18809">
    <property type="entry name" value="SF1_C_RecD"/>
    <property type="match status" value="1"/>
</dbReference>
<dbReference type="InterPro" id="IPR027417">
    <property type="entry name" value="P-loop_NTPase"/>
</dbReference>
<accession>A0A5J5KTA8</accession>
<dbReference type="EMBL" id="SZWF01000033">
    <property type="protein sequence ID" value="KAA9393007.1"/>
    <property type="molecule type" value="Genomic_DNA"/>
</dbReference>
<name>A0A5J5KTA8_9MICC</name>
<reference evidence="4 5" key="1">
    <citation type="submission" date="2019-05" db="EMBL/GenBank/DDBJ databases">
        <title>Kocuria coralli sp. nov., a novel actinobacterium isolated from coral reef seawater.</title>
        <authorList>
            <person name="Li J."/>
        </authorList>
    </citation>
    <scope>NUCLEOTIDE SEQUENCE [LARGE SCALE GENOMIC DNA]</scope>
    <source>
        <strain evidence="4 5">SCSIO 13007</strain>
    </source>
</reference>